<dbReference type="AlphaFoldDB" id="A0A813FJM7"/>
<name>A0A813FJM7_POLGL</name>
<protein>
    <submittedName>
        <fullName evidence="1">Uncharacterized protein</fullName>
    </submittedName>
</protein>
<evidence type="ECO:0000313" key="2">
    <source>
        <dbReference type="Proteomes" id="UP000654075"/>
    </source>
</evidence>
<comment type="caution">
    <text evidence="1">The sequence shown here is derived from an EMBL/GenBank/DDBJ whole genome shotgun (WGS) entry which is preliminary data.</text>
</comment>
<dbReference type="OrthoDB" id="364513at2759"/>
<evidence type="ECO:0000313" key="1">
    <source>
        <dbReference type="EMBL" id="CAE8612975.1"/>
    </source>
</evidence>
<organism evidence="1 2">
    <name type="scientific">Polarella glacialis</name>
    <name type="common">Dinoflagellate</name>
    <dbReference type="NCBI Taxonomy" id="89957"/>
    <lineage>
        <taxon>Eukaryota</taxon>
        <taxon>Sar</taxon>
        <taxon>Alveolata</taxon>
        <taxon>Dinophyceae</taxon>
        <taxon>Suessiales</taxon>
        <taxon>Suessiaceae</taxon>
        <taxon>Polarella</taxon>
    </lineage>
</organism>
<proteinExistence type="predicted"/>
<reference evidence="1" key="1">
    <citation type="submission" date="2021-02" db="EMBL/GenBank/DDBJ databases">
        <authorList>
            <person name="Dougan E. K."/>
            <person name="Rhodes N."/>
            <person name="Thang M."/>
            <person name="Chan C."/>
        </authorList>
    </citation>
    <scope>NUCLEOTIDE SEQUENCE</scope>
</reference>
<keyword evidence="2" id="KW-1185">Reference proteome</keyword>
<dbReference type="Proteomes" id="UP000654075">
    <property type="component" value="Unassembled WGS sequence"/>
</dbReference>
<gene>
    <name evidence="1" type="ORF">PGLA1383_LOCUS30761</name>
</gene>
<dbReference type="EMBL" id="CAJNNV010025190">
    <property type="protein sequence ID" value="CAE8612975.1"/>
    <property type="molecule type" value="Genomic_DNA"/>
</dbReference>
<accession>A0A813FJM7</accession>
<dbReference type="OMA" id="NFIASEW"/>
<sequence>MSSDPVILACLGTVCHEDLQLFEQVTMVCDGQDGIECQLCIGKHFIFFISRGMDKLVKGAERLSYLDIDKAISDTATNILFILELNRQRDATWTNGTRLMVQSEHRELLLERIGICWQAEVMYRNFEVRKFQQAKAAIATLLPGVQKMMHNSIDLLQVTPFKGYDKEDFVYRGYGFWLREGFKSVSGLKDGLFQNDLGWETSYDGEVVVVPAGMVIMVHVDDEQQIMEVDEGSTGMDDLRTVAMEYQRSLTQNLDQFYVVVSGPYMKRMNRNGGAAAWEGWEFFIRSKEFVFACVIFRRLYIPPLCTTSQDLAVVMRCPASELDQDACEVLLDECRFVADSMSSTCMSKNIYPIMLQARLDALQFTENGYRHTEGQLSLAPQIKQRAAVKFVKSIVQLLDEAGALQDETLINAEVFAGIPIMNDPIMVAQELLSDAEAMFGSSIGEGTREERRNAYYWRLSRYLAYCVDGGILGERFNLVLVVQAIGRGSMETDIILKAVIEFLLHLRPRKEIKDRSQPAKRLMELLQDPEEFANYSFNESVMRVLLAENFIASEWKKKKGAGLSEYESLLAVLLTNEFMGVSLRMMICRQVLDSLASSQQKMGGGDPGAFERAMQTIASRVRFCVGRSGHGLAFVRSMA</sequence>